<comment type="caution">
    <text evidence="3">The sequence shown here is derived from an EMBL/GenBank/DDBJ whole genome shotgun (WGS) entry which is preliminary data.</text>
</comment>
<dbReference type="Gene3D" id="1.10.10.2360">
    <property type="match status" value="1"/>
</dbReference>
<feature type="compositionally biased region" description="Polar residues" evidence="1">
    <location>
        <begin position="366"/>
        <end position="407"/>
    </location>
</feature>
<reference evidence="3" key="1">
    <citation type="submission" date="2019-07" db="EMBL/GenBank/DDBJ databases">
        <title>Hyphodiscus hymeniophilus genome sequencing and assembly.</title>
        <authorList>
            <person name="Kramer G."/>
            <person name="Nodwell J."/>
        </authorList>
    </citation>
    <scope>NUCLEOTIDE SEQUENCE</scope>
    <source>
        <strain evidence="3">ATCC 34498</strain>
    </source>
</reference>
<feature type="domain" description="BTB" evidence="2">
    <location>
        <begin position="19"/>
        <end position="86"/>
    </location>
</feature>
<feature type="region of interest" description="Disordered" evidence="1">
    <location>
        <begin position="319"/>
        <end position="463"/>
    </location>
</feature>
<keyword evidence="4" id="KW-1185">Reference proteome</keyword>
<dbReference type="InterPro" id="IPR011333">
    <property type="entry name" value="SKP1/BTB/POZ_sf"/>
</dbReference>
<feature type="compositionally biased region" description="Polar residues" evidence="1">
    <location>
        <begin position="319"/>
        <end position="336"/>
    </location>
</feature>
<name>A0A9P7AV48_9HELO</name>
<dbReference type="PANTHER" id="PTHR47843:SF6">
    <property type="entry name" value="BTB DOMAIN-CONTAINING PROTEIN"/>
    <property type="match status" value="1"/>
</dbReference>
<sequence>MAFAAGKVTFAEDLGLEIVDILVGPEKKRYVVHKRLLTAQSDYFSKALTGNFMEAEENSIQLKEEDPATVSLLIAWLYLGAIPSTEKPFSPFATSILPFTRAIELPSSVNGTVYQYAPTNIQIPVGARPAETESFQHICFQSHYQIFSPEELRLADYRLGRKYQHDGHALPTLTIPPSLVTSAPPTAVAPPRQPWVGAGLFSNLGSGSSFLTRSISQNAASSNTGSNLFGGGSLSSLAISQTATSQNTGSQFSGLTLATVPLQASNLSLFGRAGSTAYKTSSALSGNQPSSSNRNGPFIQQNMFAGRYGSIAPSTNSNPAGITLTTQTQGYFGNTNGSPASGSSVGGASSSMQVATPVSSLFGPLPTSQPQTSAFNGSLSSQPQNGGLFGNSSSQPRHATAAASQPQVGGLFGSASTTGGSGLSGRAAPPPSAPNSSPYGQPFATAFGTQSRTGDATPSLPPGVVMTIITPKKRNPGDFGYHFSIKAEKSPGNFIPGIPRAKPQDRYFLDMEKHQLALLNLTILAETFCWPKLFNVAIDAYIRGENRLQRPIGIDVIDRIYARTHEQSTLRAYALDNLSQIKLEGVEDLTPYMDMAHKHSDFLADLLSKVLGSSSPEDVTEKTIHNYMFRNESEEEEL</sequence>
<dbReference type="Pfam" id="PF00651">
    <property type="entry name" value="BTB"/>
    <property type="match status" value="1"/>
</dbReference>
<dbReference type="OrthoDB" id="6359816at2759"/>
<evidence type="ECO:0000256" key="1">
    <source>
        <dbReference type="SAM" id="MobiDB-lite"/>
    </source>
</evidence>
<dbReference type="AlphaFoldDB" id="A0A9P7AV48"/>
<dbReference type="EMBL" id="VNKQ01000013">
    <property type="protein sequence ID" value="KAG0647368.1"/>
    <property type="molecule type" value="Genomic_DNA"/>
</dbReference>
<dbReference type="SUPFAM" id="SSF54695">
    <property type="entry name" value="POZ domain"/>
    <property type="match status" value="1"/>
</dbReference>
<dbReference type="CDD" id="cd18186">
    <property type="entry name" value="BTB_POZ_ZBTB_KLHL-like"/>
    <property type="match status" value="1"/>
</dbReference>
<feature type="compositionally biased region" description="Low complexity" evidence="1">
    <location>
        <begin position="337"/>
        <end position="351"/>
    </location>
</feature>
<evidence type="ECO:0000313" key="3">
    <source>
        <dbReference type="EMBL" id="KAG0647368.1"/>
    </source>
</evidence>
<feature type="compositionally biased region" description="Polar residues" evidence="1">
    <location>
        <begin position="447"/>
        <end position="456"/>
    </location>
</feature>
<dbReference type="Proteomes" id="UP000785200">
    <property type="component" value="Unassembled WGS sequence"/>
</dbReference>
<feature type="region of interest" description="Disordered" evidence="1">
    <location>
        <begin position="280"/>
        <end position="299"/>
    </location>
</feature>
<evidence type="ECO:0000259" key="2">
    <source>
        <dbReference type="PROSITE" id="PS50097"/>
    </source>
</evidence>
<accession>A0A9P7AV48</accession>
<dbReference type="PANTHER" id="PTHR47843">
    <property type="entry name" value="BTB DOMAIN-CONTAINING PROTEIN-RELATED"/>
    <property type="match status" value="1"/>
</dbReference>
<gene>
    <name evidence="3" type="ORF">D0Z07_6984</name>
</gene>
<dbReference type="PROSITE" id="PS50097">
    <property type="entry name" value="BTB"/>
    <property type="match status" value="1"/>
</dbReference>
<evidence type="ECO:0000313" key="4">
    <source>
        <dbReference type="Proteomes" id="UP000785200"/>
    </source>
</evidence>
<organism evidence="3 4">
    <name type="scientific">Hyphodiscus hymeniophilus</name>
    <dbReference type="NCBI Taxonomy" id="353542"/>
    <lineage>
        <taxon>Eukaryota</taxon>
        <taxon>Fungi</taxon>
        <taxon>Dikarya</taxon>
        <taxon>Ascomycota</taxon>
        <taxon>Pezizomycotina</taxon>
        <taxon>Leotiomycetes</taxon>
        <taxon>Helotiales</taxon>
        <taxon>Hyphodiscaceae</taxon>
        <taxon>Hyphodiscus</taxon>
    </lineage>
</organism>
<protein>
    <recommendedName>
        <fullName evidence="2">BTB domain-containing protein</fullName>
    </recommendedName>
</protein>
<dbReference type="InterPro" id="IPR000210">
    <property type="entry name" value="BTB/POZ_dom"/>
</dbReference>
<proteinExistence type="predicted"/>
<dbReference type="Gene3D" id="3.30.710.10">
    <property type="entry name" value="Potassium Channel Kv1.1, Chain A"/>
    <property type="match status" value="1"/>
</dbReference>